<feature type="compositionally biased region" description="Polar residues" evidence="8">
    <location>
        <begin position="477"/>
        <end position="488"/>
    </location>
</feature>
<dbReference type="GeneID" id="108270321"/>
<accession>A0A9F7RPC5</accession>
<dbReference type="Pfam" id="PF21319">
    <property type="entry name" value="zf-FCS_1"/>
    <property type="match status" value="1"/>
</dbReference>
<dbReference type="Gene3D" id="1.10.150.50">
    <property type="entry name" value="Transcription Factor, Ets-1"/>
    <property type="match status" value="1"/>
</dbReference>
<dbReference type="PROSITE" id="PS50105">
    <property type="entry name" value="SAM_DOMAIN"/>
    <property type="match status" value="1"/>
</dbReference>
<dbReference type="Pfam" id="PF00536">
    <property type="entry name" value="SAM_1"/>
    <property type="match status" value="1"/>
</dbReference>
<feature type="compositionally biased region" description="Low complexity" evidence="8">
    <location>
        <begin position="8"/>
        <end position="22"/>
    </location>
</feature>
<dbReference type="CDD" id="cd09577">
    <property type="entry name" value="SAM_Ph1_2_3"/>
    <property type="match status" value="1"/>
</dbReference>
<proteinExistence type="predicted"/>
<dbReference type="InterPro" id="IPR013761">
    <property type="entry name" value="SAM/pointed_sf"/>
</dbReference>
<dbReference type="GO" id="GO:0035102">
    <property type="term" value="C:PRC1 complex"/>
    <property type="evidence" value="ECO:0007669"/>
    <property type="project" value="TreeGrafter"/>
</dbReference>
<keyword evidence="11" id="KW-1185">Reference proteome</keyword>
<keyword evidence="4" id="KW-0862">Zinc</keyword>
<dbReference type="SUPFAM" id="SSF47769">
    <property type="entry name" value="SAM/Pointed domain"/>
    <property type="match status" value="1"/>
</dbReference>
<dbReference type="InterPro" id="IPR001660">
    <property type="entry name" value="SAM"/>
</dbReference>
<dbReference type="Gene3D" id="3.30.60.160">
    <property type="match status" value="1"/>
</dbReference>
<reference evidence="12" key="2">
    <citation type="submission" date="2025-08" db="UniProtKB">
        <authorList>
            <consortium name="RefSeq"/>
        </authorList>
    </citation>
    <scope>IDENTIFICATION</scope>
    <source>
        <tissue evidence="12">Blood</tissue>
    </source>
</reference>
<dbReference type="GO" id="GO:0003682">
    <property type="term" value="F:chromatin binding"/>
    <property type="evidence" value="ECO:0007669"/>
    <property type="project" value="TreeGrafter"/>
</dbReference>
<name>A0A9F7RPC5_ICTPU</name>
<feature type="region of interest" description="Disordered" evidence="8">
    <location>
        <begin position="187"/>
        <end position="251"/>
    </location>
</feature>
<dbReference type="GO" id="GO:0008270">
    <property type="term" value="F:zinc ion binding"/>
    <property type="evidence" value="ECO:0007669"/>
    <property type="project" value="UniProtKB-KW"/>
</dbReference>
<feature type="domain" description="SAM" evidence="9">
    <location>
        <begin position="727"/>
        <end position="790"/>
    </location>
</feature>
<dbReference type="GO" id="GO:0003677">
    <property type="term" value="F:DNA binding"/>
    <property type="evidence" value="ECO:0007669"/>
    <property type="project" value="UniProtKB-KW"/>
</dbReference>
<keyword evidence="6" id="KW-0539">Nucleus</keyword>
<feature type="compositionally biased region" description="Low complexity" evidence="8">
    <location>
        <begin position="200"/>
        <end position="251"/>
    </location>
</feature>
<feature type="region of interest" description="Disordered" evidence="8">
    <location>
        <begin position="71"/>
        <end position="91"/>
    </location>
</feature>
<dbReference type="PROSITE" id="PS51024">
    <property type="entry name" value="ZF_FCS"/>
    <property type="match status" value="1"/>
</dbReference>
<dbReference type="SMART" id="SM00454">
    <property type="entry name" value="SAM"/>
    <property type="match status" value="1"/>
</dbReference>
<gene>
    <name evidence="12" type="primary">phc1</name>
</gene>
<feature type="region of interest" description="Disordered" evidence="8">
    <location>
        <begin position="618"/>
        <end position="638"/>
    </location>
</feature>
<evidence type="ECO:0000256" key="7">
    <source>
        <dbReference type="PROSITE-ProRule" id="PRU00367"/>
    </source>
</evidence>
<keyword evidence="2" id="KW-0479">Metal-binding</keyword>
<evidence type="ECO:0000256" key="1">
    <source>
        <dbReference type="ARBA" id="ARBA00004123"/>
    </source>
</evidence>
<organism evidence="11 12">
    <name type="scientific">Ictalurus punctatus</name>
    <name type="common">Channel catfish</name>
    <name type="synonym">Silurus punctatus</name>
    <dbReference type="NCBI Taxonomy" id="7998"/>
    <lineage>
        <taxon>Eukaryota</taxon>
        <taxon>Metazoa</taxon>
        <taxon>Chordata</taxon>
        <taxon>Craniata</taxon>
        <taxon>Vertebrata</taxon>
        <taxon>Euteleostomi</taxon>
        <taxon>Actinopterygii</taxon>
        <taxon>Neopterygii</taxon>
        <taxon>Teleostei</taxon>
        <taxon>Ostariophysi</taxon>
        <taxon>Siluriformes</taxon>
        <taxon>Ictaluridae</taxon>
        <taxon>Ictalurus</taxon>
    </lineage>
</organism>
<evidence type="ECO:0000256" key="8">
    <source>
        <dbReference type="SAM" id="MobiDB-lite"/>
    </source>
</evidence>
<dbReference type="PANTHER" id="PTHR12247:SF140">
    <property type="entry name" value="POLYHOMEOTIC HOMOLOG 1"/>
    <property type="match status" value="1"/>
</dbReference>
<dbReference type="PANTHER" id="PTHR12247">
    <property type="entry name" value="POLYCOMB GROUP PROTEIN"/>
    <property type="match status" value="1"/>
</dbReference>
<feature type="compositionally biased region" description="Low complexity" evidence="8">
    <location>
        <begin position="136"/>
        <end position="157"/>
    </location>
</feature>
<feature type="region of interest" description="Disordered" evidence="8">
    <location>
        <begin position="669"/>
        <end position="690"/>
    </location>
</feature>
<keyword evidence="3 7" id="KW-0863">Zinc-finger</keyword>
<evidence type="ECO:0000313" key="12">
    <source>
        <dbReference type="RefSeq" id="XP_053540866.1"/>
    </source>
</evidence>
<dbReference type="Proteomes" id="UP000221080">
    <property type="component" value="Chromosome 1"/>
</dbReference>
<feature type="compositionally biased region" description="Acidic residues" evidence="8">
    <location>
        <begin position="674"/>
        <end position="685"/>
    </location>
</feature>
<feature type="region of interest" description="Disordered" evidence="8">
    <location>
        <begin position="1"/>
        <end position="35"/>
    </location>
</feature>
<feature type="compositionally biased region" description="Low complexity" evidence="8">
    <location>
        <begin position="510"/>
        <end position="520"/>
    </location>
</feature>
<dbReference type="AlphaFoldDB" id="A0A9F7RPC5"/>
<evidence type="ECO:0000313" key="11">
    <source>
        <dbReference type="Proteomes" id="UP000221080"/>
    </source>
</evidence>
<keyword evidence="5" id="KW-0238">DNA-binding</keyword>
<dbReference type="CTD" id="1911"/>
<protein>
    <submittedName>
        <fullName evidence="12">Polyhomeotic-like protein 1 isoform X2</fullName>
    </submittedName>
</protein>
<dbReference type="RefSeq" id="XP_053540866.1">
    <property type="nucleotide sequence ID" value="XM_053684891.1"/>
</dbReference>
<dbReference type="InterPro" id="IPR050548">
    <property type="entry name" value="PcG_chromatin_remod_factors"/>
</dbReference>
<reference evidence="11" key="1">
    <citation type="journal article" date="2016" name="Nat. Commun.">
        <title>The channel catfish genome sequence provides insights into the evolution of scale formation in teleosts.</title>
        <authorList>
            <person name="Liu Z."/>
            <person name="Liu S."/>
            <person name="Yao J."/>
            <person name="Bao L."/>
            <person name="Zhang J."/>
            <person name="Li Y."/>
            <person name="Jiang C."/>
            <person name="Sun L."/>
            <person name="Wang R."/>
            <person name="Zhang Y."/>
            <person name="Zhou T."/>
            <person name="Zeng Q."/>
            <person name="Fu Q."/>
            <person name="Gao S."/>
            <person name="Li N."/>
            <person name="Koren S."/>
            <person name="Jiang Y."/>
            <person name="Zimin A."/>
            <person name="Xu P."/>
            <person name="Phillippy A.M."/>
            <person name="Geng X."/>
            <person name="Song L."/>
            <person name="Sun F."/>
            <person name="Li C."/>
            <person name="Wang X."/>
            <person name="Chen A."/>
            <person name="Jin Y."/>
            <person name="Yuan Z."/>
            <person name="Yang Y."/>
            <person name="Tan S."/>
            <person name="Peatman E."/>
            <person name="Lu J."/>
            <person name="Qin Z."/>
            <person name="Dunham R."/>
            <person name="Li Z."/>
            <person name="Sonstegard T."/>
            <person name="Feng J."/>
            <person name="Danzmann R.G."/>
            <person name="Schroeder S."/>
            <person name="Scheffler B."/>
            <person name="Duke M.V."/>
            <person name="Ballard L."/>
            <person name="Kucuktas H."/>
            <person name="Kaltenboeck L."/>
            <person name="Liu H."/>
            <person name="Armbruster J."/>
            <person name="Xie Y."/>
            <person name="Kirby M.L."/>
            <person name="Tian Y."/>
            <person name="Flanagan M.E."/>
            <person name="Mu W."/>
            <person name="Waldbieser G.C."/>
        </authorList>
    </citation>
    <scope>NUCLEOTIDE SEQUENCE [LARGE SCALE GENOMIC DNA]</scope>
    <source>
        <strain evidence="11">SDA103</strain>
    </source>
</reference>
<dbReference type="GO" id="GO:0045892">
    <property type="term" value="P:negative regulation of DNA-templated transcription"/>
    <property type="evidence" value="ECO:0007669"/>
    <property type="project" value="TreeGrafter"/>
</dbReference>
<evidence type="ECO:0000256" key="4">
    <source>
        <dbReference type="ARBA" id="ARBA00022833"/>
    </source>
</evidence>
<evidence type="ECO:0000256" key="5">
    <source>
        <dbReference type="ARBA" id="ARBA00023125"/>
    </source>
</evidence>
<comment type="subcellular location">
    <subcellularLocation>
        <location evidence="1">Nucleus</location>
    </subcellularLocation>
</comment>
<evidence type="ECO:0000256" key="3">
    <source>
        <dbReference type="ARBA" id="ARBA00022771"/>
    </source>
</evidence>
<dbReference type="GO" id="GO:0042393">
    <property type="term" value="F:histone binding"/>
    <property type="evidence" value="ECO:0007669"/>
    <property type="project" value="TreeGrafter"/>
</dbReference>
<evidence type="ECO:0000259" key="10">
    <source>
        <dbReference type="PROSITE" id="PS51024"/>
    </source>
</evidence>
<evidence type="ECO:0000256" key="6">
    <source>
        <dbReference type="ARBA" id="ARBA00023242"/>
    </source>
</evidence>
<dbReference type="InterPro" id="IPR038603">
    <property type="entry name" value="Znf_FCS_sf"/>
</dbReference>
<feature type="region of interest" description="Disordered" evidence="8">
    <location>
        <begin position="136"/>
        <end position="172"/>
    </location>
</feature>
<feature type="region of interest" description="Disordered" evidence="8">
    <location>
        <begin position="465"/>
        <end position="520"/>
    </location>
</feature>
<feature type="region of interest" description="Disordered" evidence="8">
    <location>
        <begin position="300"/>
        <end position="331"/>
    </location>
</feature>
<dbReference type="InterPro" id="IPR012313">
    <property type="entry name" value="Znf_FCS"/>
</dbReference>
<evidence type="ECO:0000259" key="9">
    <source>
        <dbReference type="PROSITE" id="PS50105"/>
    </source>
</evidence>
<evidence type="ECO:0000256" key="2">
    <source>
        <dbReference type="ARBA" id="ARBA00022723"/>
    </source>
</evidence>
<feature type="compositionally biased region" description="Polar residues" evidence="8">
    <location>
        <begin position="158"/>
        <end position="172"/>
    </location>
</feature>
<feature type="domain" description="FCS-type" evidence="10">
    <location>
        <begin position="574"/>
        <end position="608"/>
    </location>
</feature>
<sequence length="790" mass="83011">MEQAEDQGSSGSSSSSGTSSGGNARPAQISQMSLYERQAVQATLAASRQSSSPNTSVSAVSTAQCTVNLSSTSGGGTMTNPRPVGPATSVTSSALSQSVLLGGNSTGQGQMYLRVNRSLRAPQLIFMPGGTTTAAMATVAQQQPQQQQQQSQQQQQQEVPPTSSSNQSDTDQVQNLALRCVSTPRVTAVKTEYPDRKDPSSFSLGPQSQQQQQQFSPSAQQMNSSKLPAPPSSTSSSLSSSSSSSSPSLPLSQLLLSPSRLTPAATVTHILVPSSNVPTSSPGFPKPNMAAQTLVVQPLQQQQQNGGDKMAGPVPIQPKTAQSGRLPSQMPPRHPPPILPAPPISHPPHVPVQLLGSRQGALGNSQAVAVPQARTCFSQQDSSAHNSNHSSPSNAVPMVTAMETGTAGAGLKLTNQNAEPSQIGSSAAIQTADGEHSSTVAPPAGETMFEQTGTPQMKPAIGSLKRKSESDMAGEMTSETAAQNCQSVPDSAPPLSPAPSLDTAPERAFSTPPTLSLSLPHPRAPLPQAVVKPQVLTHLIEGFVIQEGAEPFPVTGPIKERAEGVPVPLSMQPENSAPSVLKCEFCETFAPASQFRGTKRFCSKTCAKRYNVSCSHHFRSSRGRSSAPVYDEVARRRGPHRSSSEIACAKISGRHLSVKCRSESSRSEDVSSCEGEEEEEEEEDYLSPGSAYSCSRPAHCGAQLDESAQGGLPLDGDHFLSASPAHWSVEEVCRFISSLQGCEDLAGHFLSQEIDGQALLLLKEEHLMSTMNIKLGPALKICASINSLRD</sequence>